<keyword evidence="4" id="KW-0813">Transport</keyword>
<evidence type="ECO:0000256" key="9">
    <source>
        <dbReference type="ARBA" id="ARBA00023002"/>
    </source>
</evidence>
<dbReference type="Gene3D" id="2.40.30.10">
    <property type="entry name" value="Translation factors"/>
    <property type="match status" value="1"/>
</dbReference>
<evidence type="ECO:0000256" key="2">
    <source>
        <dbReference type="ARBA" id="ARBA00006278"/>
    </source>
</evidence>
<dbReference type="GO" id="GO:0006879">
    <property type="term" value="P:intracellular iron ion homeostasis"/>
    <property type="evidence" value="ECO:0007669"/>
    <property type="project" value="TreeGrafter"/>
</dbReference>
<dbReference type="InParanoid" id="K2RUH4"/>
<dbReference type="EC" id="1.16.1.9" evidence="3"/>
<feature type="transmembrane region" description="Helical" evidence="13">
    <location>
        <begin position="223"/>
        <end position="248"/>
    </location>
</feature>
<dbReference type="VEuPathDB" id="FungiDB:MPH_08981"/>
<keyword evidence="11 13" id="KW-0472">Membrane</keyword>
<evidence type="ECO:0000256" key="1">
    <source>
        <dbReference type="ARBA" id="ARBA00004651"/>
    </source>
</evidence>
<keyword evidence="7" id="KW-0249">Electron transport</keyword>
<dbReference type="SUPFAM" id="SSF52343">
    <property type="entry name" value="Ferredoxin reductase-like, C-terminal NADP-linked domain"/>
    <property type="match status" value="1"/>
</dbReference>
<dbReference type="STRING" id="1126212.K2RUH4"/>
<reference evidence="15 16" key="1">
    <citation type="journal article" date="2012" name="BMC Genomics">
        <title>Tools to kill: Genome of one of the most destructive plant pathogenic fungi Macrophomina phaseolina.</title>
        <authorList>
            <person name="Islam M.S."/>
            <person name="Haque M.S."/>
            <person name="Islam M.M."/>
            <person name="Emdad E.M."/>
            <person name="Halim A."/>
            <person name="Hossen Q.M.M."/>
            <person name="Hossain M.Z."/>
            <person name="Ahmed B."/>
            <person name="Rahim S."/>
            <person name="Rahman M.S."/>
            <person name="Alam M.M."/>
            <person name="Hou S."/>
            <person name="Wan X."/>
            <person name="Saito J.A."/>
            <person name="Alam M."/>
        </authorList>
    </citation>
    <scope>NUCLEOTIDE SEQUENCE [LARGE SCALE GENOMIC DNA]</scope>
    <source>
        <strain evidence="15 16">MS6</strain>
    </source>
</reference>
<evidence type="ECO:0000313" key="15">
    <source>
        <dbReference type="EMBL" id="EKG13849.1"/>
    </source>
</evidence>
<evidence type="ECO:0000256" key="8">
    <source>
        <dbReference type="ARBA" id="ARBA00022989"/>
    </source>
</evidence>
<organism evidence="15 16">
    <name type="scientific">Macrophomina phaseolina (strain MS6)</name>
    <name type="common">Charcoal rot fungus</name>
    <dbReference type="NCBI Taxonomy" id="1126212"/>
    <lineage>
        <taxon>Eukaryota</taxon>
        <taxon>Fungi</taxon>
        <taxon>Dikarya</taxon>
        <taxon>Ascomycota</taxon>
        <taxon>Pezizomycotina</taxon>
        <taxon>Dothideomycetes</taxon>
        <taxon>Dothideomycetes incertae sedis</taxon>
        <taxon>Botryosphaeriales</taxon>
        <taxon>Botryosphaeriaceae</taxon>
        <taxon>Macrophomina</taxon>
    </lineage>
</organism>
<keyword evidence="8 13" id="KW-1133">Transmembrane helix</keyword>
<proteinExistence type="inferred from homology"/>
<evidence type="ECO:0000256" key="12">
    <source>
        <dbReference type="ARBA" id="ARBA00048483"/>
    </source>
</evidence>
<dbReference type="PANTHER" id="PTHR32361">
    <property type="entry name" value="FERRIC/CUPRIC REDUCTASE TRANSMEMBRANE COMPONENT"/>
    <property type="match status" value="1"/>
</dbReference>
<dbReference type="Pfam" id="PF01794">
    <property type="entry name" value="Ferric_reduct"/>
    <property type="match status" value="1"/>
</dbReference>
<comment type="caution">
    <text evidence="15">The sequence shown here is derived from an EMBL/GenBank/DDBJ whole genome shotgun (WGS) entry which is preliminary data.</text>
</comment>
<comment type="similarity">
    <text evidence="2">Belongs to the ferric reductase (FRE) family.</text>
</comment>
<dbReference type="InterPro" id="IPR013121">
    <property type="entry name" value="Fe_red_NAD-bd_6"/>
</dbReference>
<dbReference type="SUPFAM" id="SSF63380">
    <property type="entry name" value="Riboflavin synthase domain-like"/>
    <property type="match status" value="1"/>
</dbReference>
<dbReference type="InterPro" id="IPR017927">
    <property type="entry name" value="FAD-bd_FR_type"/>
</dbReference>
<dbReference type="HOGENOM" id="CLU_010365_8_1_1"/>
<comment type="catalytic activity">
    <reaction evidence="12">
        <text>2 a Fe(II)-siderophore + NADP(+) + H(+) = 2 a Fe(III)-siderophore + NADPH</text>
        <dbReference type="Rhea" id="RHEA:28795"/>
        <dbReference type="Rhea" id="RHEA-COMP:11342"/>
        <dbReference type="Rhea" id="RHEA-COMP:11344"/>
        <dbReference type="ChEBI" id="CHEBI:15378"/>
        <dbReference type="ChEBI" id="CHEBI:29033"/>
        <dbReference type="ChEBI" id="CHEBI:29034"/>
        <dbReference type="ChEBI" id="CHEBI:57783"/>
        <dbReference type="ChEBI" id="CHEBI:58349"/>
        <dbReference type="EC" id="1.16.1.9"/>
    </reaction>
</comment>
<feature type="transmembrane region" description="Helical" evidence="13">
    <location>
        <begin position="173"/>
        <end position="191"/>
    </location>
</feature>
<dbReference type="PROSITE" id="PS51384">
    <property type="entry name" value="FAD_FR"/>
    <property type="match status" value="1"/>
</dbReference>
<evidence type="ECO:0000256" key="4">
    <source>
        <dbReference type="ARBA" id="ARBA00022448"/>
    </source>
</evidence>
<dbReference type="InterPro" id="IPR013112">
    <property type="entry name" value="FAD-bd_8"/>
</dbReference>
<name>K2RUH4_MACPH</name>
<dbReference type="InterPro" id="IPR013130">
    <property type="entry name" value="Fe3_Rdtase_TM_dom"/>
</dbReference>
<evidence type="ECO:0000256" key="5">
    <source>
        <dbReference type="ARBA" id="ARBA00022475"/>
    </source>
</evidence>
<dbReference type="eggNOG" id="KOG0039">
    <property type="taxonomic scope" value="Eukaryota"/>
</dbReference>
<dbReference type="Pfam" id="PF08022">
    <property type="entry name" value="FAD_binding_8"/>
    <property type="match status" value="1"/>
</dbReference>
<protein>
    <recommendedName>
        <fullName evidence="3">ferric-chelate reductase (NADPH)</fullName>
        <ecNumber evidence="3">1.16.1.9</ecNumber>
    </recommendedName>
</protein>
<sequence>MNVLAIYSIFFGVLLGTLALRRLYEIISACAHRYFEPLVRKWVFNTILLRRQSGSSDISICTALLITVYLTANAFATFLHSAGGPDINRRLGMLCLINLVPLYVGGRTSYIIDHALGMSLDRYLLLHRWIGRVCLLYAAGHGISHSVRDAGNLSGMNIAVSFNYSRSSALTKFIKLLSLSTSMALVSFLYIRRRFYEAFLFTHACSGPALLALLWFHTTRRGTPLICLTIASSLWLLQKLTWLVLLFYRNHGFRAGHQAWIIPLQRGLGTAAVRLDIEVLKPWAVQPGQYVYITIPGVDRRRLGFLQAHPYIISWAANDGQKGYITIILEGAHGFSQGIIDSRKDNVQVMLDGPYGKQASLHAFDKVLFVACGIGVTAHLLQIRQLLEAHNQSTARVRRITLIWFLYTRSEKLWVDDFFDELLDMDHRHVLNIIRYMPQASSSSSDHEKREVTTSVEKKRNNVYDYAVLRALRAVYGRRCGHCHITFTSRRPPLGRMRPMTAVWLLGLPGSSRK</sequence>
<evidence type="ECO:0000256" key="7">
    <source>
        <dbReference type="ARBA" id="ARBA00022982"/>
    </source>
</evidence>
<feature type="domain" description="FAD-binding FR-type" evidence="14">
    <location>
        <begin position="251"/>
        <end position="361"/>
    </location>
</feature>
<dbReference type="Gene3D" id="3.40.50.80">
    <property type="entry name" value="Nucleotide-binding domain of ferredoxin-NADP reductase (FNR) module"/>
    <property type="match status" value="1"/>
</dbReference>
<dbReference type="CDD" id="cd06186">
    <property type="entry name" value="NOX_Duox_like_FAD_NADP"/>
    <property type="match status" value="1"/>
</dbReference>
<dbReference type="InterPro" id="IPR039261">
    <property type="entry name" value="FNR_nucleotide-bd"/>
</dbReference>
<dbReference type="InterPro" id="IPR051410">
    <property type="entry name" value="Ferric/Cupric_Reductase"/>
</dbReference>
<evidence type="ECO:0000256" key="13">
    <source>
        <dbReference type="SAM" id="Phobius"/>
    </source>
</evidence>
<dbReference type="GO" id="GO:0006826">
    <property type="term" value="P:iron ion transport"/>
    <property type="evidence" value="ECO:0007669"/>
    <property type="project" value="TreeGrafter"/>
</dbReference>
<evidence type="ECO:0000259" key="14">
    <source>
        <dbReference type="PROSITE" id="PS51384"/>
    </source>
</evidence>
<evidence type="ECO:0000256" key="10">
    <source>
        <dbReference type="ARBA" id="ARBA00023065"/>
    </source>
</evidence>
<dbReference type="OrthoDB" id="4494341at2759"/>
<feature type="transmembrane region" description="Helical" evidence="13">
    <location>
        <begin position="58"/>
        <end position="79"/>
    </location>
</feature>
<keyword evidence="10" id="KW-0406">Ion transport</keyword>
<accession>K2RUH4</accession>
<dbReference type="InterPro" id="IPR017938">
    <property type="entry name" value="Riboflavin_synthase-like_b-brl"/>
</dbReference>
<dbReference type="Pfam" id="PF08030">
    <property type="entry name" value="NAD_binding_6"/>
    <property type="match status" value="1"/>
</dbReference>
<evidence type="ECO:0000313" key="16">
    <source>
        <dbReference type="Proteomes" id="UP000007129"/>
    </source>
</evidence>
<dbReference type="EMBL" id="AHHD01000382">
    <property type="protein sequence ID" value="EKG13849.1"/>
    <property type="molecule type" value="Genomic_DNA"/>
</dbReference>
<feature type="transmembrane region" description="Helical" evidence="13">
    <location>
        <begin position="91"/>
        <end position="112"/>
    </location>
</feature>
<dbReference type="AlphaFoldDB" id="K2RUH4"/>
<feature type="transmembrane region" description="Helical" evidence="13">
    <location>
        <begin position="6"/>
        <end position="24"/>
    </location>
</feature>
<dbReference type="GO" id="GO:0052851">
    <property type="term" value="F:ferric-chelate reductase (NADPH) activity"/>
    <property type="evidence" value="ECO:0007669"/>
    <property type="project" value="UniProtKB-EC"/>
</dbReference>
<dbReference type="GO" id="GO:0015677">
    <property type="term" value="P:copper ion import"/>
    <property type="evidence" value="ECO:0007669"/>
    <property type="project" value="TreeGrafter"/>
</dbReference>
<gene>
    <name evidence="15" type="ORF">MPH_08981</name>
</gene>
<keyword evidence="5" id="KW-1003">Cell membrane</keyword>
<feature type="transmembrane region" description="Helical" evidence="13">
    <location>
        <begin position="198"/>
        <end position="217"/>
    </location>
</feature>
<comment type="subcellular location">
    <subcellularLocation>
        <location evidence="1">Cell membrane</location>
        <topology evidence="1">Multi-pass membrane protein</topology>
    </subcellularLocation>
</comment>
<dbReference type="Proteomes" id="UP000007129">
    <property type="component" value="Unassembled WGS sequence"/>
</dbReference>
<evidence type="ECO:0000256" key="11">
    <source>
        <dbReference type="ARBA" id="ARBA00023136"/>
    </source>
</evidence>
<evidence type="ECO:0000256" key="6">
    <source>
        <dbReference type="ARBA" id="ARBA00022692"/>
    </source>
</evidence>
<dbReference type="PANTHER" id="PTHR32361:SF26">
    <property type="entry name" value="FAD-BINDING 8 DOMAIN-CONTAINING PROTEIN-RELATED"/>
    <property type="match status" value="1"/>
</dbReference>
<dbReference type="GO" id="GO:0005886">
    <property type="term" value="C:plasma membrane"/>
    <property type="evidence" value="ECO:0007669"/>
    <property type="project" value="UniProtKB-SubCell"/>
</dbReference>
<evidence type="ECO:0000256" key="3">
    <source>
        <dbReference type="ARBA" id="ARBA00012668"/>
    </source>
</evidence>
<keyword evidence="9" id="KW-0560">Oxidoreductase</keyword>
<keyword evidence="6 13" id="KW-0812">Transmembrane</keyword>